<feature type="compositionally biased region" description="Polar residues" evidence="1">
    <location>
        <begin position="144"/>
        <end position="162"/>
    </location>
</feature>
<reference evidence="2 3" key="2">
    <citation type="submission" date="2018-11" db="EMBL/GenBank/DDBJ databases">
        <authorList>
            <consortium name="Pathogen Informatics"/>
        </authorList>
    </citation>
    <scope>NUCLEOTIDE SEQUENCE [LARGE SCALE GENOMIC DNA]</scope>
    <source>
        <strain evidence="2 3">Egypt</strain>
    </source>
</reference>
<dbReference type="GO" id="GO:0005797">
    <property type="term" value="C:Golgi medial cisterna"/>
    <property type="evidence" value="ECO:0007669"/>
    <property type="project" value="TreeGrafter"/>
</dbReference>
<sequence length="269" mass="29187">MKPNGNGASSGPRTFQATLAETPAVRNMTDPQLANAHSHMQSDPAHPNPETLSDPVLLNGTQQTTLDDAPLVSNFSPTRHSRTGSNASDRSSTTPGQTEHSDHAPSVPLHHPGIGSSSLLQQESNSSTVKSTSHKKSSLRTAPHSDSGSTVELRNSSAGSDHTVVQSELNTMDSPTANWSPTPEWAMGWKAKMPFQTIMRLLQVLVPQVEKICIDKGLTDESEIVKFLQNGTLVGLLPVPHPILIRKYQSNSGTAIWFRNYLWGVIYLR</sequence>
<evidence type="ECO:0000313" key="2">
    <source>
        <dbReference type="EMBL" id="VDP95055.1"/>
    </source>
</evidence>
<dbReference type="AlphaFoldDB" id="A0A183BEW1"/>
<feature type="compositionally biased region" description="Polar residues" evidence="1">
    <location>
        <begin position="73"/>
        <end position="98"/>
    </location>
</feature>
<evidence type="ECO:0000313" key="4">
    <source>
        <dbReference type="WBParaSite" id="ECPE_0001779101-mRNA-1"/>
    </source>
</evidence>
<name>A0A183BEW1_9TREM</name>
<feature type="compositionally biased region" description="Low complexity" evidence="1">
    <location>
        <begin position="116"/>
        <end position="131"/>
    </location>
</feature>
<dbReference type="GO" id="GO:0000138">
    <property type="term" value="C:Golgi trans cisterna"/>
    <property type="evidence" value="ECO:0007669"/>
    <property type="project" value="TreeGrafter"/>
</dbReference>
<evidence type="ECO:0000313" key="3">
    <source>
        <dbReference type="Proteomes" id="UP000272942"/>
    </source>
</evidence>
<dbReference type="GO" id="GO:0016020">
    <property type="term" value="C:membrane"/>
    <property type="evidence" value="ECO:0007669"/>
    <property type="project" value="TreeGrafter"/>
</dbReference>
<evidence type="ECO:0000256" key="1">
    <source>
        <dbReference type="SAM" id="MobiDB-lite"/>
    </source>
</evidence>
<dbReference type="Proteomes" id="UP000272942">
    <property type="component" value="Unassembled WGS sequence"/>
</dbReference>
<accession>A0A183BEW1</accession>
<dbReference type="WBParaSite" id="ECPE_0001779101-mRNA-1">
    <property type="protein sequence ID" value="ECPE_0001779101-mRNA-1"/>
    <property type="gene ID" value="ECPE_0001779101"/>
</dbReference>
<protein>
    <submittedName>
        <fullName evidence="4">Protein HID1</fullName>
    </submittedName>
</protein>
<dbReference type="OrthoDB" id="432953at2759"/>
<dbReference type="Pfam" id="PF12722">
    <property type="entry name" value="Hid1"/>
    <property type="match status" value="1"/>
</dbReference>
<dbReference type="InterPro" id="IPR026705">
    <property type="entry name" value="Hid-1/Ecm30"/>
</dbReference>
<feature type="compositionally biased region" description="Polar residues" evidence="1">
    <location>
        <begin position="1"/>
        <end position="19"/>
    </location>
</feature>
<dbReference type="PANTHER" id="PTHR21575:SF12">
    <property type="entry name" value="PROTEIN HID1"/>
    <property type="match status" value="1"/>
</dbReference>
<dbReference type="PANTHER" id="PTHR21575">
    <property type="entry name" value="PROTEIN HID1"/>
    <property type="match status" value="1"/>
</dbReference>
<organism evidence="4">
    <name type="scientific">Echinostoma caproni</name>
    <dbReference type="NCBI Taxonomy" id="27848"/>
    <lineage>
        <taxon>Eukaryota</taxon>
        <taxon>Metazoa</taxon>
        <taxon>Spiralia</taxon>
        <taxon>Lophotrochozoa</taxon>
        <taxon>Platyhelminthes</taxon>
        <taxon>Trematoda</taxon>
        <taxon>Digenea</taxon>
        <taxon>Plagiorchiida</taxon>
        <taxon>Echinostomata</taxon>
        <taxon>Echinostomatoidea</taxon>
        <taxon>Echinostomatidae</taxon>
        <taxon>Echinostoma</taxon>
    </lineage>
</organism>
<reference evidence="4" key="1">
    <citation type="submission" date="2016-06" db="UniProtKB">
        <authorList>
            <consortium name="WormBaseParasite"/>
        </authorList>
    </citation>
    <scope>IDENTIFICATION</scope>
</reference>
<gene>
    <name evidence="2" type="ORF">ECPE_LOCUS17746</name>
</gene>
<dbReference type="EMBL" id="UZAN01071233">
    <property type="protein sequence ID" value="VDP95055.1"/>
    <property type="molecule type" value="Genomic_DNA"/>
</dbReference>
<proteinExistence type="predicted"/>
<feature type="region of interest" description="Disordered" evidence="1">
    <location>
        <begin position="1"/>
        <end position="162"/>
    </location>
</feature>
<keyword evidence="3" id="KW-1185">Reference proteome</keyword>